<organism evidence="2 3">
    <name type="scientific">Novosphingobium organovorum</name>
    <dbReference type="NCBI Taxonomy" id="2930092"/>
    <lineage>
        <taxon>Bacteria</taxon>
        <taxon>Pseudomonadati</taxon>
        <taxon>Pseudomonadota</taxon>
        <taxon>Alphaproteobacteria</taxon>
        <taxon>Sphingomonadales</taxon>
        <taxon>Sphingomonadaceae</taxon>
        <taxon>Novosphingobium</taxon>
    </lineage>
</organism>
<dbReference type="InterPro" id="IPR050276">
    <property type="entry name" value="MshD_Acetyltransferase"/>
</dbReference>
<keyword evidence="3" id="KW-1185">Reference proteome</keyword>
<dbReference type="PROSITE" id="PS51186">
    <property type="entry name" value="GNAT"/>
    <property type="match status" value="1"/>
</dbReference>
<reference evidence="2" key="1">
    <citation type="submission" date="2022-03" db="EMBL/GenBank/DDBJ databases">
        <title>Identification of a novel bacterium isolated from mangrove sediments.</title>
        <authorList>
            <person name="Pan X."/>
        </authorList>
    </citation>
    <scope>NUCLEOTIDE SEQUENCE</scope>
    <source>
        <strain evidence="2">B1949</strain>
    </source>
</reference>
<dbReference type="Pfam" id="PF00583">
    <property type="entry name" value="Acetyltransf_1"/>
    <property type="match status" value="1"/>
</dbReference>
<protein>
    <submittedName>
        <fullName evidence="2">GNAT family N-acetyltransferase</fullName>
    </submittedName>
</protein>
<evidence type="ECO:0000259" key="1">
    <source>
        <dbReference type="PROSITE" id="PS51186"/>
    </source>
</evidence>
<dbReference type="SUPFAM" id="SSF55729">
    <property type="entry name" value="Acyl-CoA N-acyltransferases (Nat)"/>
    <property type="match status" value="1"/>
</dbReference>
<accession>A0ABT0BAP3</accession>
<dbReference type="RefSeq" id="WP_244017509.1">
    <property type="nucleotide sequence ID" value="NZ_JALHLF010000010.1"/>
</dbReference>
<name>A0ABT0BAP3_9SPHN</name>
<dbReference type="CDD" id="cd04301">
    <property type="entry name" value="NAT_SF"/>
    <property type="match status" value="1"/>
</dbReference>
<dbReference type="EMBL" id="JALHLF010000010">
    <property type="protein sequence ID" value="MCJ2182019.1"/>
    <property type="molecule type" value="Genomic_DNA"/>
</dbReference>
<gene>
    <name evidence="2" type="ORF">MTR62_04780</name>
</gene>
<dbReference type="PANTHER" id="PTHR43617:SF20">
    <property type="entry name" value="N-ALPHA-ACETYLTRANSFERASE RIMI"/>
    <property type="match status" value="1"/>
</dbReference>
<dbReference type="PANTHER" id="PTHR43617">
    <property type="entry name" value="L-AMINO ACID N-ACETYLTRANSFERASE"/>
    <property type="match status" value="1"/>
</dbReference>
<feature type="domain" description="N-acetyltransferase" evidence="1">
    <location>
        <begin position="2"/>
        <end position="145"/>
    </location>
</feature>
<evidence type="ECO:0000313" key="3">
    <source>
        <dbReference type="Proteomes" id="UP001162881"/>
    </source>
</evidence>
<comment type="caution">
    <text evidence="2">The sequence shown here is derived from an EMBL/GenBank/DDBJ whole genome shotgun (WGS) entry which is preliminary data.</text>
</comment>
<dbReference type="Proteomes" id="UP001162881">
    <property type="component" value="Unassembled WGS sequence"/>
</dbReference>
<dbReference type="InterPro" id="IPR000182">
    <property type="entry name" value="GNAT_dom"/>
</dbReference>
<dbReference type="InterPro" id="IPR017255">
    <property type="entry name" value="AcTrfase_GNAT_prd"/>
</dbReference>
<sequence>MATIRPAARADLDALFALELQTFPEESYGEIALRQFIDLFPGLFFVAEDAGTIAGYGLGGIDQQGQGWVLSLGVSPAYQGQGIGARLFDAVLDALRGTGAIRLTVIPDNVRAVTLYERKGFTTEARVEDYYGPGQHRLVMVRLTPDEPR</sequence>
<dbReference type="PIRSF" id="PIRSF037663">
    <property type="entry name" value="Acetyltransf_GNAT_prd"/>
    <property type="match status" value="1"/>
</dbReference>
<dbReference type="Gene3D" id="3.40.630.30">
    <property type="match status" value="1"/>
</dbReference>
<proteinExistence type="predicted"/>
<evidence type="ECO:0000313" key="2">
    <source>
        <dbReference type="EMBL" id="MCJ2182019.1"/>
    </source>
</evidence>
<dbReference type="InterPro" id="IPR016181">
    <property type="entry name" value="Acyl_CoA_acyltransferase"/>
</dbReference>